<dbReference type="Gene3D" id="3.40.50.1820">
    <property type="entry name" value="alpha/beta hydrolase"/>
    <property type="match status" value="1"/>
</dbReference>
<accession>A0ABR2V8T7</accession>
<keyword evidence="4" id="KW-0858">Xylan degradation</keyword>
<evidence type="ECO:0000256" key="10">
    <source>
        <dbReference type="SAM" id="MobiDB-lite"/>
    </source>
</evidence>
<dbReference type="InterPro" id="IPR043595">
    <property type="entry name" value="FaeB/C/D"/>
</dbReference>
<reference evidence="12 13" key="1">
    <citation type="journal article" date="2024" name="J. Plant Pathol.">
        <title>Sequence and assembly of the genome of Seiridium unicorne, isolate CBS 538.82, causal agent of cypress canker disease.</title>
        <authorList>
            <person name="Scali E."/>
            <person name="Rocca G.D."/>
            <person name="Danti R."/>
            <person name="Garbelotto M."/>
            <person name="Barberini S."/>
            <person name="Baroncelli R."/>
            <person name="Emiliani G."/>
        </authorList>
    </citation>
    <scope>NUCLEOTIDE SEQUENCE [LARGE SCALE GENOMIC DNA]</scope>
    <source>
        <strain evidence="12 13">BM-138-508</strain>
    </source>
</reference>
<feature type="signal peptide" evidence="11">
    <location>
        <begin position="1"/>
        <end position="22"/>
    </location>
</feature>
<evidence type="ECO:0000256" key="2">
    <source>
        <dbReference type="ARBA" id="ARBA00013091"/>
    </source>
</evidence>
<feature type="chain" id="PRO_5045909606" description="feruloyl esterase" evidence="11">
    <location>
        <begin position="23"/>
        <end position="368"/>
    </location>
</feature>
<organism evidence="12 13">
    <name type="scientific">Seiridium unicorne</name>
    <dbReference type="NCBI Taxonomy" id="138068"/>
    <lineage>
        <taxon>Eukaryota</taxon>
        <taxon>Fungi</taxon>
        <taxon>Dikarya</taxon>
        <taxon>Ascomycota</taxon>
        <taxon>Pezizomycotina</taxon>
        <taxon>Sordariomycetes</taxon>
        <taxon>Xylariomycetidae</taxon>
        <taxon>Amphisphaeriales</taxon>
        <taxon>Sporocadaceae</taxon>
        <taxon>Seiridium</taxon>
    </lineage>
</organism>
<sequence>MRLFQPSVLSTVLLLSIASAASQNASSSGCSQSAGSFSSEVSTRNVSGRSYLISMPSNYSTQTSSPVVLSFHGAGQSAEIQLESDQLTNSHVNDQYIVIYPEAVNEQWQVSPDSTTDDVGYVSDILDDVESSFCIDLARIYATGKSQGGGMVGLLACDQTLSTRIAAFAPVSGAFYVKGENGCDPYTVDMQCSPGRADIPIIEFHGGDDTVIPYYGDGDKRDACLPAIPHWVENWATLNNLSTSNTSTSITKSATLYQFGDGSTLGLVSHVYDGTSIGHVWPTTQVFAEDDGGTATASFNATPMILDFFSKYALNITDSTPASSGGNDTGTGSGSGNDTDSGSGPSGGHAYGRTVWWLLGVYLAQALL</sequence>
<dbReference type="InterPro" id="IPR029058">
    <property type="entry name" value="AB_hydrolase_fold"/>
</dbReference>
<evidence type="ECO:0000256" key="3">
    <source>
        <dbReference type="ARBA" id="ARBA00022525"/>
    </source>
</evidence>
<evidence type="ECO:0000256" key="1">
    <source>
        <dbReference type="ARBA" id="ARBA00004613"/>
    </source>
</evidence>
<keyword evidence="13" id="KW-1185">Reference proteome</keyword>
<dbReference type="EC" id="3.1.1.73" evidence="2"/>
<keyword evidence="7" id="KW-0119">Carbohydrate metabolism</keyword>
<dbReference type="PANTHER" id="PTHR38050:SF2">
    <property type="entry name" value="FERULOYL ESTERASE C-RELATED"/>
    <property type="match status" value="1"/>
</dbReference>
<protein>
    <recommendedName>
        <fullName evidence="2">feruloyl esterase</fullName>
        <ecNumber evidence="2">3.1.1.73</ecNumber>
    </recommendedName>
</protein>
<keyword evidence="6 12" id="KW-0378">Hydrolase</keyword>
<comment type="subcellular location">
    <subcellularLocation>
        <location evidence="1">Secreted</location>
    </subcellularLocation>
</comment>
<name>A0ABR2V8T7_9PEZI</name>
<keyword evidence="3" id="KW-0964">Secreted</keyword>
<dbReference type="SUPFAM" id="SSF53474">
    <property type="entry name" value="alpha/beta-Hydrolases"/>
    <property type="match status" value="1"/>
</dbReference>
<evidence type="ECO:0000256" key="11">
    <source>
        <dbReference type="SAM" id="SignalP"/>
    </source>
</evidence>
<dbReference type="GO" id="GO:0016787">
    <property type="term" value="F:hydrolase activity"/>
    <property type="evidence" value="ECO:0007669"/>
    <property type="project" value="UniProtKB-KW"/>
</dbReference>
<comment type="caution">
    <text evidence="12">The sequence shown here is derived from an EMBL/GenBank/DDBJ whole genome shotgun (WGS) entry which is preliminary data.</text>
</comment>
<evidence type="ECO:0000256" key="6">
    <source>
        <dbReference type="ARBA" id="ARBA00022801"/>
    </source>
</evidence>
<evidence type="ECO:0000313" key="13">
    <source>
        <dbReference type="Proteomes" id="UP001408356"/>
    </source>
</evidence>
<evidence type="ECO:0000256" key="4">
    <source>
        <dbReference type="ARBA" id="ARBA00022651"/>
    </source>
</evidence>
<comment type="catalytic activity">
    <reaction evidence="9">
        <text>feruloyl-polysaccharide + H2O = ferulate + polysaccharide.</text>
        <dbReference type="EC" id="3.1.1.73"/>
    </reaction>
</comment>
<keyword evidence="5 11" id="KW-0732">Signal</keyword>
<dbReference type="PROSITE" id="PS51257">
    <property type="entry name" value="PROKAR_LIPOPROTEIN"/>
    <property type="match status" value="1"/>
</dbReference>
<evidence type="ECO:0000256" key="9">
    <source>
        <dbReference type="ARBA" id="ARBA00034075"/>
    </source>
</evidence>
<evidence type="ECO:0000313" key="12">
    <source>
        <dbReference type="EMBL" id="KAK9423337.1"/>
    </source>
</evidence>
<feature type="region of interest" description="Disordered" evidence="10">
    <location>
        <begin position="320"/>
        <end position="346"/>
    </location>
</feature>
<evidence type="ECO:0000256" key="5">
    <source>
        <dbReference type="ARBA" id="ARBA00022729"/>
    </source>
</evidence>
<proteinExistence type="predicted"/>
<evidence type="ECO:0000256" key="8">
    <source>
        <dbReference type="ARBA" id="ARBA00023326"/>
    </source>
</evidence>
<dbReference type="PANTHER" id="PTHR38050">
    <property type="match status" value="1"/>
</dbReference>
<evidence type="ECO:0000256" key="7">
    <source>
        <dbReference type="ARBA" id="ARBA00023277"/>
    </source>
</evidence>
<dbReference type="EMBL" id="JARVKF010000079">
    <property type="protein sequence ID" value="KAK9423337.1"/>
    <property type="molecule type" value="Genomic_DNA"/>
</dbReference>
<keyword evidence="8" id="KW-0624">Polysaccharide degradation</keyword>
<gene>
    <name evidence="12" type="ORF">SUNI508_04231</name>
</gene>
<dbReference type="Proteomes" id="UP001408356">
    <property type="component" value="Unassembled WGS sequence"/>
</dbReference>